<dbReference type="AlphaFoldDB" id="A0A1Z3N4A9"/>
<dbReference type="EMBL" id="CP020946">
    <property type="protein sequence ID" value="ASD62299.1"/>
    <property type="molecule type" value="Genomic_DNA"/>
</dbReference>
<feature type="domain" description="Response regulatory" evidence="8">
    <location>
        <begin position="556"/>
        <end position="674"/>
    </location>
</feature>
<dbReference type="PROSITE" id="PS50110">
    <property type="entry name" value="RESPONSE_REGULATORY"/>
    <property type="match status" value="2"/>
</dbReference>
<evidence type="ECO:0000313" key="9">
    <source>
        <dbReference type="EMBL" id="ASD62299.1"/>
    </source>
</evidence>
<keyword evidence="5" id="KW-0418">Kinase</keyword>
<sequence length="689" mass="77858">MSPLKPLNILLVEDNDEHAFIISRYIRRVKDVPEITLDRAAMLKTALQLIDTKRYDLVLLDLRLPDSDLDETLPRMQAILPDAPIIILSALEDREFALKKVHEGAQDYLCKSELTSEAMVRGIYAAIERKSAEVLMRQQFEQMQILFDFSKFVMTEAYPEQMIEHLRQSALKCLKLSAVEMIRRDSEKMSEEFARSSFWNLRTPKLLLDGDLAMKLSSTRDLREEGFNSCLIVPVQGLEKDQKFGLLLLMNRSIRHFSEEEVRFVQSLVNTLSIAMSRNALHKELEERIQQLHTAHRKKDDFLATLSHELRTPLNIIKGGLDLLKGSDPLSREYHDALEAIERNLNHEIRLVSDTLEISRITTGKTKLSLKKVIVQELIQSVMESLETAANAKGISLQFTCSEAATPAVVDPDRFRQILWNLLSNAIKFTPHGGHIHVDCQKYDSQFSVSVKDSGQGIEPENLPYMFEKFWQEDSGMNRKRMGLGLGLSIAKHMTELHGGSIEVSSGGKNRGATFRFQLPLVSMEATQAPAMNLSGNTEKLQFIDEDAKGSLSGLRVFLVDDSEDTLVLIKRLLQREGALVTDTSLPKQALAQLKEGQFDILISDIGMPEMDGYELIRALRDWEGPRNRHLPAIALSAYTSTEDIRKALESGFQQHLSKPSPIKSIVKEVLRLTGKSPPRPQPLLNNGL</sequence>
<evidence type="ECO:0000256" key="6">
    <source>
        <dbReference type="PROSITE-ProRule" id="PRU00169"/>
    </source>
</evidence>
<dbReference type="InterPro" id="IPR004358">
    <property type="entry name" value="Sig_transdc_His_kin-like_C"/>
</dbReference>
<dbReference type="Pfam" id="PF00072">
    <property type="entry name" value="Response_reg"/>
    <property type="match status" value="2"/>
</dbReference>
<dbReference type="InterPro" id="IPR003661">
    <property type="entry name" value="HisK_dim/P_dom"/>
</dbReference>
<dbReference type="InterPro" id="IPR036890">
    <property type="entry name" value="HATPase_C_sf"/>
</dbReference>
<evidence type="ECO:0000256" key="3">
    <source>
        <dbReference type="ARBA" id="ARBA00022553"/>
    </source>
</evidence>
<dbReference type="Pfam" id="PF01590">
    <property type="entry name" value="GAF"/>
    <property type="match status" value="1"/>
</dbReference>
<dbReference type="Gene3D" id="1.10.287.130">
    <property type="match status" value="1"/>
</dbReference>
<dbReference type="CDD" id="cd00156">
    <property type="entry name" value="REC"/>
    <property type="match status" value="1"/>
</dbReference>
<dbReference type="Pfam" id="PF02518">
    <property type="entry name" value="HATPase_c"/>
    <property type="match status" value="1"/>
</dbReference>
<gene>
    <name evidence="9" type="ORF">B9G79_01330</name>
</gene>
<evidence type="ECO:0000256" key="2">
    <source>
        <dbReference type="ARBA" id="ARBA00012438"/>
    </source>
</evidence>
<feature type="modified residue" description="4-aspartylphosphate" evidence="6">
    <location>
        <position position="605"/>
    </location>
</feature>
<dbReference type="Pfam" id="PF00512">
    <property type="entry name" value="HisKA"/>
    <property type="match status" value="1"/>
</dbReference>
<comment type="catalytic activity">
    <reaction evidence="1">
        <text>ATP + protein L-histidine = ADP + protein N-phospho-L-histidine.</text>
        <dbReference type="EC" id="2.7.13.3"/>
    </reaction>
</comment>
<dbReference type="SMART" id="SM00387">
    <property type="entry name" value="HATPase_c"/>
    <property type="match status" value="1"/>
</dbReference>
<dbReference type="SMART" id="SM00448">
    <property type="entry name" value="REC"/>
    <property type="match status" value="2"/>
</dbReference>
<dbReference type="EC" id="2.7.13.3" evidence="2"/>
<dbReference type="RefSeq" id="WP_088563949.1">
    <property type="nucleotide sequence ID" value="NZ_CP020946.1"/>
</dbReference>
<dbReference type="InterPro" id="IPR005467">
    <property type="entry name" value="His_kinase_dom"/>
</dbReference>
<dbReference type="SUPFAM" id="SSF55874">
    <property type="entry name" value="ATPase domain of HSP90 chaperone/DNA topoisomerase II/histidine kinase"/>
    <property type="match status" value="1"/>
</dbReference>
<dbReference type="PANTHER" id="PTHR43547:SF2">
    <property type="entry name" value="HYBRID SIGNAL TRANSDUCTION HISTIDINE KINASE C"/>
    <property type="match status" value="1"/>
</dbReference>
<dbReference type="Gene3D" id="3.30.565.10">
    <property type="entry name" value="Histidine kinase-like ATPase, C-terminal domain"/>
    <property type="match status" value="1"/>
</dbReference>
<feature type="domain" description="Response regulatory" evidence="8">
    <location>
        <begin position="8"/>
        <end position="126"/>
    </location>
</feature>
<dbReference type="InterPro" id="IPR011006">
    <property type="entry name" value="CheY-like_superfamily"/>
</dbReference>
<feature type="modified residue" description="4-aspartylphosphate" evidence="6">
    <location>
        <position position="61"/>
    </location>
</feature>
<evidence type="ECO:0000259" key="7">
    <source>
        <dbReference type="PROSITE" id="PS50109"/>
    </source>
</evidence>
<dbReference type="SUPFAM" id="SSF52172">
    <property type="entry name" value="CheY-like"/>
    <property type="match status" value="2"/>
</dbReference>
<dbReference type="InterPro" id="IPR003594">
    <property type="entry name" value="HATPase_dom"/>
</dbReference>
<organism evidence="9 10">
    <name type="scientific">Bdellovibrio bacteriovorus</name>
    <dbReference type="NCBI Taxonomy" id="959"/>
    <lineage>
        <taxon>Bacteria</taxon>
        <taxon>Pseudomonadati</taxon>
        <taxon>Bdellovibrionota</taxon>
        <taxon>Bdellovibrionia</taxon>
        <taxon>Bdellovibrionales</taxon>
        <taxon>Pseudobdellovibrionaceae</taxon>
        <taxon>Bdellovibrio</taxon>
    </lineage>
</organism>
<dbReference type="CDD" id="cd17580">
    <property type="entry name" value="REC_2_DhkD-like"/>
    <property type="match status" value="1"/>
</dbReference>
<keyword evidence="3 6" id="KW-0597">Phosphoprotein</keyword>
<protein>
    <recommendedName>
        <fullName evidence="2">histidine kinase</fullName>
        <ecNumber evidence="2">2.7.13.3</ecNumber>
    </recommendedName>
</protein>
<dbReference type="CDD" id="cd00082">
    <property type="entry name" value="HisKA"/>
    <property type="match status" value="1"/>
</dbReference>
<proteinExistence type="predicted"/>
<dbReference type="SUPFAM" id="SSF55781">
    <property type="entry name" value="GAF domain-like"/>
    <property type="match status" value="1"/>
</dbReference>
<dbReference type="Gene3D" id="3.30.450.40">
    <property type="match status" value="1"/>
</dbReference>
<dbReference type="FunFam" id="3.30.565.10:FF:000006">
    <property type="entry name" value="Sensor histidine kinase WalK"/>
    <property type="match status" value="1"/>
</dbReference>
<dbReference type="PROSITE" id="PS50109">
    <property type="entry name" value="HIS_KIN"/>
    <property type="match status" value="1"/>
</dbReference>
<evidence type="ECO:0000313" key="10">
    <source>
        <dbReference type="Proteomes" id="UP000197003"/>
    </source>
</evidence>
<accession>A0A1Z3N4A9</accession>
<dbReference type="SMART" id="SM00388">
    <property type="entry name" value="HisKA"/>
    <property type="match status" value="1"/>
</dbReference>
<evidence type="ECO:0000259" key="8">
    <source>
        <dbReference type="PROSITE" id="PS50110"/>
    </source>
</evidence>
<dbReference type="SUPFAM" id="SSF47384">
    <property type="entry name" value="Homodimeric domain of signal transducing histidine kinase"/>
    <property type="match status" value="1"/>
</dbReference>
<dbReference type="PRINTS" id="PR00344">
    <property type="entry name" value="BCTRLSENSOR"/>
</dbReference>
<evidence type="ECO:0000256" key="4">
    <source>
        <dbReference type="ARBA" id="ARBA00022679"/>
    </source>
</evidence>
<feature type="domain" description="Histidine kinase" evidence="7">
    <location>
        <begin position="305"/>
        <end position="523"/>
    </location>
</feature>
<dbReference type="InterPro" id="IPR036097">
    <property type="entry name" value="HisK_dim/P_sf"/>
</dbReference>
<keyword evidence="4" id="KW-0808">Transferase</keyword>
<evidence type="ECO:0000256" key="5">
    <source>
        <dbReference type="ARBA" id="ARBA00022777"/>
    </source>
</evidence>
<dbReference type="InterPro" id="IPR001789">
    <property type="entry name" value="Sig_transdc_resp-reg_receiver"/>
</dbReference>
<dbReference type="GO" id="GO:0000155">
    <property type="term" value="F:phosphorelay sensor kinase activity"/>
    <property type="evidence" value="ECO:0007669"/>
    <property type="project" value="InterPro"/>
</dbReference>
<reference evidence="9 10" key="1">
    <citation type="submission" date="2017-04" db="EMBL/GenBank/DDBJ databases">
        <title>Whole genome sequence of Bdellovibrio bacteriovorus strain SSB218315.</title>
        <authorList>
            <person name="Oyedara O."/>
            <person name="Rodriguez-Perez M.A."/>
        </authorList>
    </citation>
    <scope>NUCLEOTIDE SEQUENCE [LARGE SCALE GENOMIC DNA]</scope>
    <source>
        <strain evidence="9 10">SSB218315</strain>
    </source>
</reference>
<evidence type="ECO:0000256" key="1">
    <source>
        <dbReference type="ARBA" id="ARBA00000085"/>
    </source>
</evidence>
<dbReference type="InterPro" id="IPR003018">
    <property type="entry name" value="GAF"/>
</dbReference>
<dbReference type="OrthoDB" id="5289801at2"/>
<name>A0A1Z3N4A9_BDEBC</name>
<dbReference type="Gene3D" id="3.40.50.2300">
    <property type="match status" value="2"/>
</dbReference>
<dbReference type="InterPro" id="IPR029016">
    <property type="entry name" value="GAF-like_dom_sf"/>
</dbReference>
<dbReference type="PANTHER" id="PTHR43547">
    <property type="entry name" value="TWO-COMPONENT HISTIDINE KINASE"/>
    <property type="match status" value="1"/>
</dbReference>
<dbReference type="Proteomes" id="UP000197003">
    <property type="component" value="Chromosome"/>
</dbReference>